<dbReference type="InterPro" id="IPR018658">
    <property type="entry name" value="DUF2089"/>
</dbReference>
<evidence type="ECO:0000313" key="2">
    <source>
        <dbReference type="EMBL" id="XCH33279.1"/>
    </source>
</evidence>
<dbReference type="EMBL" id="CP159307">
    <property type="protein sequence ID" value="XCH33279.1"/>
    <property type="molecule type" value="Genomic_DNA"/>
</dbReference>
<gene>
    <name evidence="2" type="ORF">ABV300_09050</name>
</gene>
<evidence type="ECO:0000259" key="1">
    <source>
        <dbReference type="Pfam" id="PF09862"/>
    </source>
</evidence>
<protein>
    <submittedName>
        <fullName evidence="2">DUF2089 domain-containing protein</fullName>
    </submittedName>
</protein>
<reference evidence="2" key="1">
    <citation type="submission" date="2024-06" db="EMBL/GenBank/DDBJ databases">
        <title>A Novel Isolate, Dehalogenimonas sp. Strain 4OHTPN, Dechlorinates Aromatic 4 Hydroxy chlorothalonil by a Novel Reductive Dehalogenase.</title>
        <authorList>
            <person name="Liu G."/>
        </authorList>
    </citation>
    <scope>NUCLEOTIDE SEQUENCE</scope>
    <source>
        <strain evidence="2">4OHTPN</strain>
    </source>
</reference>
<feature type="domain" description="DUF2089" evidence="1">
    <location>
        <begin position="43"/>
        <end position="87"/>
    </location>
</feature>
<organism evidence="2">
    <name type="scientific">Dehalogenimonas sp. 4OHTPN</name>
    <dbReference type="NCBI Taxonomy" id="3166643"/>
    <lineage>
        <taxon>Bacteria</taxon>
        <taxon>Bacillati</taxon>
        <taxon>Chloroflexota</taxon>
        <taxon>Dehalococcoidia</taxon>
        <taxon>Dehalococcoidales</taxon>
        <taxon>Dehalococcoidaceae</taxon>
        <taxon>Dehalogenimonas</taxon>
    </lineage>
</organism>
<dbReference type="Pfam" id="PF09862">
    <property type="entry name" value="DUF2089"/>
    <property type="match status" value="1"/>
</dbReference>
<dbReference type="RefSeq" id="WP_353714520.1">
    <property type="nucleotide sequence ID" value="NZ_CP159307.1"/>
</dbReference>
<name>A0AAU8G9Y2_9CHLR</name>
<accession>A0AAU8G9Y2</accession>
<proteinExistence type="predicted"/>
<sequence length="124" mass="13750">MIKEWNELTRLTGGAALVVERVRLTESGIAIEGEFAPPVLATLSAEDQVFIMAFIGAHGSIKDMERLFGISYPTVKNRLDKLASRLKMVEFEAMPRPAADSSKDVLEMLERGEISADEAVRRLE</sequence>
<dbReference type="AlphaFoldDB" id="A0AAU8G9Y2"/>